<evidence type="ECO:0000256" key="5">
    <source>
        <dbReference type="ARBA" id="ARBA00022748"/>
    </source>
</evidence>
<dbReference type="Proteomes" id="UP000298277">
    <property type="component" value="Unassembled WGS sequence"/>
</dbReference>
<keyword evidence="10" id="KW-1185">Reference proteome</keyword>
<dbReference type="GO" id="GO:0017004">
    <property type="term" value="P:cytochrome complex assembly"/>
    <property type="evidence" value="ECO:0007669"/>
    <property type="project" value="UniProtKB-KW"/>
</dbReference>
<keyword evidence="3" id="KW-0813">Transport</keyword>
<evidence type="ECO:0000256" key="2">
    <source>
        <dbReference type="ARBA" id="ARBA00010544"/>
    </source>
</evidence>
<protein>
    <submittedName>
        <fullName evidence="9">ABC transporter permease</fullName>
    </submittedName>
</protein>
<keyword evidence="7 8" id="KW-0472">Membrane</keyword>
<organism evidence="9 10">
    <name type="scientific">Leptospira gomenensis</name>
    <dbReference type="NCBI Taxonomy" id="2484974"/>
    <lineage>
        <taxon>Bacteria</taxon>
        <taxon>Pseudomonadati</taxon>
        <taxon>Spirochaetota</taxon>
        <taxon>Spirochaetia</taxon>
        <taxon>Leptospirales</taxon>
        <taxon>Leptospiraceae</taxon>
        <taxon>Leptospira</taxon>
    </lineage>
</organism>
<dbReference type="PANTHER" id="PTHR30070">
    <property type="entry name" value="HEME EXPORTER PROTEIN B"/>
    <property type="match status" value="1"/>
</dbReference>
<evidence type="ECO:0000256" key="6">
    <source>
        <dbReference type="ARBA" id="ARBA00022989"/>
    </source>
</evidence>
<reference evidence="9" key="1">
    <citation type="journal article" date="2019" name="PLoS Negl. Trop. Dis.">
        <title>Revisiting the worldwide diversity of Leptospira species in the environment.</title>
        <authorList>
            <person name="Vincent A.T."/>
            <person name="Schiettekatte O."/>
            <person name="Bourhy P."/>
            <person name="Veyrier F.J."/>
            <person name="Picardeau M."/>
        </authorList>
    </citation>
    <scope>NUCLEOTIDE SEQUENCE [LARGE SCALE GENOMIC DNA]</scope>
    <source>
        <strain evidence="9">201800299</strain>
    </source>
</reference>
<sequence>MKLLLSLLHKEFLLLGRALNGILSVVVLITSIVFIFNYALEQTGKLDRQTLIGIKWAVLFMSSYVFIGQSSWEERESGGGRISALFIPVWMRFLAKSLAVFIGLAFAAIYLMILLSVFFQAFPLEVKDFLTNLIFLLPGVLCISFLGVSLSHISDSSRLKEILLPLLMIPFTIPILLFGMEAERKLERLPVFDPVPGLVILLSFCFFYAGMGILLLELSGDET</sequence>
<evidence type="ECO:0000313" key="9">
    <source>
        <dbReference type="EMBL" id="TGK34597.1"/>
    </source>
</evidence>
<name>A0A5F1YIR5_9LEPT</name>
<dbReference type="AlphaFoldDB" id="A0A5F1YIR5"/>
<gene>
    <name evidence="9" type="ORF">EHQ17_09270</name>
</gene>
<dbReference type="GO" id="GO:0005886">
    <property type="term" value="C:plasma membrane"/>
    <property type="evidence" value="ECO:0007669"/>
    <property type="project" value="TreeGrafter"/>
</dbReference>
<dbReference type="GO" id="GO:0015232">
    <property type="term" value="F:heme transmembrane transporter activity"/>
    <property type="evidence" value="ECO:0007669"/>
    <property type="project" value="InterPro"/>
</dbReference>
<feature type="transmembrane region" description="Helical" evidence="8">
    <location>
        <begin position="129"/>
        <end position="150"/>
    </location>
</feature>
<comment type="caution">
    <text evidence="9">The sequence shown here is derived from an EMBL/GenBank/DDBJ whole genome shotgun (WGS) entry which is preliminary data.</text>
</comment>
<dbReference type="GO" id="GO:1903607">
    <property type="term" value="P:cytochrome c biosynthetic process"/>
    <property type="evidence" value="ECO:0007669"/>
    <property type="project" value="TreeGrafter"/>
</dbReference>
<evidence type="ECO:0000313" key="10">
    <source>
        <dbReference type="Proteomes" id="UP000298277"/>
    </source>
</evidence>
<feature type="transmembrane region" description="Helical" evidence="8">
    <location>
        <begin position="12"/>
        <end position="40"/>
    </location>
</feature>
<comment type="similarity">
    <text evidence="2">Belongs to the CcmB/CycW/HelB family.</text>
</comment>
<feature type="transmembrane region" description="Helical" evidence="8">
    <location>
        <begin position="195"/>
        <end position="216"/>
    </location>
</feature>
<proteinExistence type="inferred from homology"/>
<dbReference type="InterPro" id="IPR003544">
    <property type="entry name" value="Cyt_c_biogenesis_CcmB"/>
</dbReference>
<evidence type="ECO:0000256" key="8">
    <source>
        <dbReference type="SAM" id="Phobius"/>
    </source>
</evidence>
<dbReference type="OrthoDB" id="328767at2"/>
<feature type="transmembrane region" description="Helical" evidence="8">
    <location>
        <begin position="93"/>
        <end position="117"/>
    </location>
</feature>
<keyword evidence="6 8" id="KW-1133">Transmembrane helix</keyword>
<comment type="subcellular location">
    <subcellularLocation>
        <location evidence="1">Membrane</location>
        <topology evidence="1">Multi-pass membrane protein</topology>
    </subcellularLocation>
</comment>
<keyword evidence="4 8" id="KW-0812">Transmembrane</keyword>
<evidence type="ECO:0000256" key="1">
    <source>
        <dbReference type="ARBA" id="ARBA00004141"/>
    </source>
</evidence>
<accession>A0A5F1YIR5</accession>
<evidence type="ECO:0000256" key="7">
    <source>
        <dbReference type="ARBA" id="ARBA00023136"/>
    </source>
</evidence>
<dbReference type="RefSeq" id="WP_135595227.1">
    <property type="nucleotide sequence ID" value="NZ_RQEZ01000114.1"/>
</dbReference>
<dbReference type="PANTHER" id="PTHR30070:SF1">
    <property type="entry name" value="CYTOCHROME C BIOGENESIS B-RELATED"/>
    <property type="match status" value="1"/>
</dbReference>
<dbReference type="EMBL" id="RQFA01000037">
    <property type="protein sequence ID" value="TGK34597.1"/>
    <property type="molecule type" value="Genomic_DNA"/>
</dbReference>
<evidence type="ECO:0000256" key="4">
    <source>
        <dbReference type="ARBA" id="ARBA00022692"/>
    </source>
</evidence>
<keyword evidence="5" id="KW-0201">Cytochrome c-type biogenesis</keyword>
<feature type="transmembrane region" description="Helical" evidence="8">
    <location>
        <begin position="52"/>
        <end position="72"/>
    </location>
</feature>
<evidence type="ECO:0000256" key="3">
    <source>
        <dbReference type="ARBA" id="ARBA00022448"/>
    </source>
</evidence>
<dbReference type="Pfam" id="PF03379">
    <property type="entry name" value="CcmB"/>
    <property type="match status" value="1"/>
</dbReference>
<feature type="transmembrane region" description="Helical" evidence="8">
    <location>
        <begin position="162"/>
        <end position="180"/>
    </location>
</feature>